<accession>A0A1B6CBH0</accession>
<sequence length="99" mass="11255">MNAQKSTESIILFDFEFFPRTINETKIAFDTNELALLDKGLRHNLLTSGYKGLFKELINSECAIKAIPNEDDRNIARVIITNKLKRKASRKTKTNVTPA</sequence>
<reference evidence="1" key="1">
    <citation type="submission" date="2015-12" db="EMBL/GenBank/DDBJ databases">
        <title>De novo transcriptome assembly of four potential Pierce s Disease insect vectors from Arizona vineyards.</title>
        <authorList>
            <person name="Tassone E.E."/>
        </authorList>
    </citation>
    <scope>NUCLEOTIDE SEQUENCE</scope>
</reference>
<gene>
    <name evidence="1" type="ORF">g.44768</name>
</gene>
<dbReference type="AlphaFoldDB" id="A0A1B6CBH0"/>
<evidence type="ECO:0000313" key="1">
    <source>
        <dbReference type="EMBL" id="JAS10786.1"/>
    </source>
</evidence>
<proteinExistence type="predicted"/>
<dbReference type="EMBL" id="GEDC01026512">
    <property type="protein sequence ID" value="JAS10786.1"/>
    <property type="molecule type" value="Transcribed_RNA"/>
</dbReference>
<name>A0A1B6CBH0_9HEMI</name>
<feature type="non-terminal residue" evidence="1">
    <location>
        <position position="99"/>
    </location>
</feature>
<protein>
    <submittedName>
        <fullName evidence="1">Uncharacterized protein</fullName>
    </submittedName>
</protein>
<organism evidence="1">
    <name type="scientific">Clastoptera arizonana</name>
    <name type="common">Arizona spittle bug</name>
    <dbReference type="NCBI Taxonomy" id="38151"/>
    <lineage>
        <taxon>Eukaryota</taxon>
        <taxon>Metazoa</taxon>
        <taxon>Ecdysozoa</taxon>
        <taxon>Arthropoda</taxon>
        <taxon>Hexapoda</taxon>
        <taxon>Insecta</taxon>
        <taxon>Pterygota</taxon>
        <taxon>Neoptera</taxon>
        <taxon>Paraneoptera</taxon>
        <taxon>Hemiptera</taxon>
        <taxon>Auchenorrhyncha</taxon>
        <taxon>Cercopoidea</taxon>
        <taxon>Clastopteridae</taxon>
        <taxon>Clastoptera</taxon>
    </lineage>
</organism>